<keyword evidence="3" id="KW-1185">Reference proteome</keyword>
<feature type="chain" id="PRO_5002167700" evidence="1">
    <location>
        <begin position="31"/>
        <end position="125"/>
    </location>
</feature>
<protein>
    <submittedName>
        <fullName evidence="2">Uncharacterized protein</fullName>
    </submittedName>
</protein>
<dbReference type="Proteomes" id="UP000053257">
    <property type="component" value="Unassembled WGS sequence"/>
</dbReference>
<proteinExistence type="predicted"/>
<reference evidence="2 3" key="1">
    <citation type="journal article" date="2014" name="PLoS Genet.">
        <title>Analysis of the Phlebiopsis gigantea genome, transcriptome and secretome provides insight into its pioneer colonization strategies of wood.</title>
        <authorList>
            <person name="Hori C."/>
            <person name="Ishida T."/>
            <person name="Igarashi K."/>
            <person name="Samejima M."/>
            <person name="Suzuki H."/>
            <person name="Master E."/>
            <person name="Ferreira P."/>
            <person name="Ruiz-Duenas F.J."/>
            <person name="Held B."/>
            <person name="Canessa P."/>
            <person name="Larrondo L.F."/>
            <person name="Schmoll M."/>
            <person name="Druzhinina I.S."/>
            <person name="Kubicek C.P."/>
            <person name="Gaskell J.A."/>
            <person name="Kersten P."/>
            <person name="St John F."/>
            <person name="Glasner J."/>
            <person name="Sabat G."/>
            <person name="Splinter BonDurant S."/>
            <person name="Syed K."/>
            <person name="Yadav J."/>
            <person name="Mgbeahuruike A.C."/>
            <person name="Kovalchuk A."/>
            <person name="Asiegbu F.O."/>
            <person name="Lackner G."/>
            <person name="Hoffmeister D."/>
            <person name="Rencoret J."/>
            <person name="Gutierrez A."/>
            <person name="Sun H."/>
            <person name="Lindquist E."/>
            <person name="Barry K."/>
            <person name="Riley R."/>
            <person name="Grigoriev I.V."/>
            <person name="Henrissat B."/>
            <person name="Kues U."/>
            <person name="Berka R.M."/>
            <person name="Martinez A.T."/>
            <person name="Covert S.F."/>
            <person name="Blanchette R.A."/>
            <person name="Cullen D."/>
        </authorList>
    </citation>
    <scope>NUCLEOTIDE SEQUENCE [LARGE SCALE GENOMIC DNA]</scope>
    <source>
        <strain evidence="2 3">11061_1 CR5-6</strain>
    </source>
</reference>
<keyword evidence="1" id="KW-0732">Signal</keyword>
<sequence length="125" mass="13052">MQPSLVALGVLTVGTLQSLLSTAHPLPALARTSNPYNGAPEAAIQWSSSDLAGRVPGNSTLSVQSASGRLRDGAAVDETVVERALLLSSVIEELRPPGSVDLLERYVHGTARATTCYDPESIVTI</sequence>
<feature type="signal peptide" evidence="1">
    <location>
        <begin position="1"/>
        <end position="30"/>
    </location>
</feature>
<dbReference type="HOGENOM" id="CLU_1993452_0_0_1"/>
<name>A0A0C3NNX4_PHLG1</name>
<evidence type="ECO:0000313" key="2">
    <source>
        <dbReference type="EMBL" id="KIP06784.1"/>
    </source>
</evidence>
<evidence type="ECO:0000313" key="3">
    <source>
        <dbReference type="Proteomes" id="UP000053257"/>
    </source>
</evidence>
<dbReference type="EMBL" id="KN840510">
    <property type="protein sequence ID" value="KIP06784.1"/>
    <property type="molecule type" value="Genomic_DNA"/>
</dbReference>
<evidence type="ECO:0000256" key="1">
    <source>
        <dbReference type="SAM" id="SignalP"/>
    </source>
</evidence>
<dbReference type="AlphaFoldDB" id="A0A0C3NNX4"/>
<organism evidence="2 3">
    <name type="scientific">Phlebiopsis gigantea (strain 11061_1 CR5-6)</name>
    <name type="common">White-rot fungus</name>
    <name type="synonym">Peniophora gigantea</name>
    <dbReference type="NCBI Taxonomy" id="745531"/>
    <lineage>
        <taxon>Eukaryota</taxon>
        <taxon>Fungi</taxon>
        <taxon>Dikarya</taxon>
        <taxon>Basidiomycota</taxon>
        <taxon>Agaricomycotina</taxon>
        <taxon>Agaricomycetes</taxon>
        <taxon>Polyporales</taxon>
        <taxon>Phanerochaetaceae</taxon>
        <taxon>Phlebiopsis</taxon>
    </lineage>
</organism>
<accession>A0A0C3NNX4</accession>
<gene>
    <name evidence="2" type="ORF">PHLGIDRAFT_13629</name>
</gene>